<evidence type="ECO:0000313" key="2">
    <source>
        <dbReference type="EMBL" id="GIN62939.1"/>
    </source>
</evidence>
<dbReference type="RefSeq" id="WP_137742671.1">
    <property type="nucleotide sequence ID" value="NZ_BORC01000004.1"/>
</dbReference>
<feature type="transmembrane region" description="Helical" evidence="1">
    <location>
        <begin position="140"/>
        <end position="159"/>
    </location>
</feature>
<keyword evidence="1" id="KW-0472">Membrane</keyword>
<dbReference type="AlphaFoldDB" id="A0A919WJR4"/>
<evidence type="ECO:0000313" key="3">
    <source>
        <dbReference type="Proteomes" id="UP000682111"/>
    </source>
</evidence>
<name>A0A919WJR4_9BACI</name>
<proteinExistence type="predicted"/>
<sequence>MKLFLPKQHGAWAMLIIPFWLSVVASGFIWQHIPLFSGWLLLYLATFPMLQMAKGKNVSFYRKWTFIYLIPAFLFLMIPFVTRPSIAIFGLLMLPFFIVNLYFSKRKQDRALWNDFSAIIVFAIGGLASGFLANGKINEATILVFITSILFFIGSTFYVKTMIREKKNIVYKWISWIYHGLVPICFLLIGFSIVAIAYVPSLVRAIYFYGKPYSMKKVGILEIVNSVLFFIVIIFAISFVKQ</sequence>
<dbReference type="OrthoDB" id="2380563at2"/>
<evidence type="ECO:0000256" key="1">
    <source>
        <dbReference type="SAM" id="Phobius"/>
    </source>
</evidence>
<feature type="transmembrane region" description="Helical" evidence="1">
    <location>
        <begin position="65"/>
        <end position="81"/>
    </location>
</feature>
<feature type="transmembrane region" description="Helical" evidence="1">
    <location>
        <begin position="12"/>
        <end position="30"/>
    </location>
</feature>
<dbReference type="Proteomes" id="UP000682111">
    <property type="component" value="Unassembled WGS sequence"/>
</dbReference>
<feature type="transmembrane region" description="Helical" evidence="1">
    <location>
        <begin position="116"/>
        <end position="134"/>
    </location>
</feature>
<organism evidence="2 3">
    <name type="scientific">Robertmurraya siralis</name>
    <dbReference type="NCBI Taxonomy" id="77777"/>
    <lineage>
        <taxon>Bacteria</taxon>
        <taxon>Bacillati</taxon>
        <taxon>Bacillota</taxon>
        <taxon>Bacilli</taxon>
        <taxon>Bacillales</taxon>
        <taxon>Bacillaceae</taxon>
        <taxon>Robertmurraya</taxon>
    </lineage>
</organism>
<dbReference type="EMBL" id="BORC01000004">
    <property type="protein sequence ID" value="GIN62939.1"/>
    <property type="molecule type" value="Genomic_DNA"/>
</dbReference>
<feature type="transmembrane region" description="Helical" evidence="1">
    <location>
        <begin position="87"/>
        <end position="104"/>
    </location>
</feature>
<feature type="transmembrane region" description="Helical" evidence="1">
    <location>
        <begin position="180"/>
        <end position="199"/>
    </location>
</feature>
<keyword evidence="1" id="KW-1133">Transmembrane helix</keyword>
<gene>
    <name evidence="2" type="ORF">J27TS8_29320</name>
</gene>
<dbReference type="InterPro" id="IPR025576">
    <property type="entry name" value="YwiC"/>
</dbReference>
<protein>
    <submittedName>
        <fullName evidence="2">Membrane protein</fullName>
    </submittedName>
</protein>
<accession>A0A919WJR4</accession>
<dbReference type="Pfam" id="PF14256">
    <property type="entry name" value="YwiC"/>
    <property type="match status" value="1"/>
</dbReference>
<keyword evidence="3" id="KW-1185">Reference proteome</keyword>
<reference evidence="2" key="1">
    <citation type="submission" date="2021-03" db="EMBL/GenBank/DDBJ databases">
        <title>Antimicrobial resistance genes in bacteria isolated from Japanese honey, and their potential for conferring macrolide and lincosamide resistance in the American foulbrood pathogen Paenibacillus larvae.</title>
        <authorList>
            <person name="Okamoto M."/>
            <person name="Kumagai M."/>
            <person name="Kanamori H."/>
            <person name="Takamatsu D."/>
        </authorList>
    </citation>
    <scope>NUCLEOTIDE SEQUENCE</scope>
    <source>
        <strain evidence="2">J27TS8</strain>
    </source>
</reference>
<keyword evidence="1" id="KW-0812">Transmembrane</keyword>
<comment type="caution">
    <text evidence="2">The sequence shown here is derived from an EMBL/GenBank/DDBJ whole genome shotgun (WGS) entry which is preliminary data.</text>
</comment>
<feature type="transmembrane region" description="Helical" evidence="1">
    <location>
        <begin position="219"/>
        <end position="240"/>
    </location>
</feature>